<reference evidence="1 2" key="1">
    <citation type="journal article" date="2018" name="Sci. Rep.">
        <title>Genomic signatures of local adaptation to the degree of environmental predictability in rotifers.</title>
        <authorList>
            <person name="Franch-Gras L."/>
            <person name="Hahn C."/>
            <person name="Garcia-Roger E.M."/>
            <person name="Carmona M.J."/>
            <person name="Serra M."/>
            <person name="Gomez A."/>
        </authorList>
    </citation>
    <scope>NUCLEOTIDE SEQUENCE [LARGE SCALE GENOMIC DNA]</scope>
    <source>
        <strain evidence="1">HYR1</strain>
    </source>
</reference>
<keyword evidence="2" id="KW-1185">Reference proteome</keyword>
<gene>
    <name evidence="1" type="ORF">BpHYR1_006599</name>
</gene>
<evidence type="ECO:0000313" key="1">
    <source>
        <dbReference type="EMBL" id="RNA20526.1"/>
    </source>
</evidence>
<dbReference type="AlphaFoldDB" id="A0A3M7RAF6"/>
<protein>
    <submittedName>
        <fullName evidence="1">Uncharacterized protein</fullName>
    </submittedName>
</protein>
<proteinExistence type="predicted"/>
<name>A0A3M7RAF6_BRAPC</name>
<comment type="caution">
    <text evidence="1">The sequence shown here is derived from an EMBL/GenBank/DDBJ whole genome shotgun (WGS) entry which is preliminary data.</text>
</comment>
<dbReference type="EMBL" id="REGN01003829">
    <property type="protein sequence ID" value="RNA20526.1"/>
    <property type="molecule type" value="Genomic_DNA"/>
</dbReference>
<accession>A0A3M7RAF6</accession>
<dbReference type="Proteomes" id="UP000276133">
    <property type="component" value="Unassembled WGS sequence"/>
</dbReference>
<organism evidence="1 2">
    <name type="scientific">Brachionus plicatilis</name>
    <name type="common">Marine rotifer</name>
    <name type="synonym">Brachionus muelleri</name>
    <dbReference type="NCBI Taxonomy" id="10195"/>
    <lineage>
        <taxon>Eukaryota</taxon>
        <taxon>Metazoa</taxon>
        <taxon>Spiralia</taxon>
        <taxon>Gnathifera</taxon>
        <taxon>Rotifera</taxon>
        <taxon>Eurotatoria</taxon>
        <taxon>Monogononta</taxon>
        <taxon>Pseudotrocha</taxon>
        <taxon>Ploima</taxon>
        <taxon>Brachionidae</taxon>
        <taxon>Brachionus</taxon>
    </lineage>
</organism>
<sequence>MYLIDDYLGNFFSNCVYYWTETFFKRIALFKSSSEKDACFSCERCKNWICGNCLPKTFFDYSDMSLTWTLNLPFSTKVTCRISRKGQNENQCLINSDMSLKPNTQL</sequence>
<evidence type="ECO:0000313" key="2">
    <source>
        <dbReference type="Proteomes" id="UP000276133"/>
    </source>
</evidence>